<dbReference type="PANTHER" id="PTHR42933">
    <property type="entry name" value="SLR6095 PROTEIN"/>
    <property type="match status" value="1"/>
</dbReference>
<name>A0A6C7HXG7_SALEP</name>
<evidence type="ECO:0000256" key="5">
    <source>
        <dbReference type="ARBA" id="ARBA00022691"/>
    </source>
</evidence>
<dbReference type="PROSITE" id="PS00092">
    <property type="entry name" value="N6_MTASE"/>
    <property type="match status" value="1"/>
</dbReference>
<evidence type="ECO:0000256" key="7">
    <source>
        <dbReference type="ARBA" id="ARBA00047942"/>
    </source>
</evidence>
<dbReference type="EMBL" id="AM933172">
    <property type="protein sequence ID" value="CAR35842.1"/>
    <property type="molecule type" value="Genomic_DNA"/>
</dbReference>
<evidence type="ECO:0000256" key="2">
    <source>
        <dbReference type="ARBA" id="ARBA00011900"/>
    </source>
</evidence>
<dbReference type="GO" id="GO:0009307">
    <property type="term" value="P:DNA restriction-modification system"/>
    <property type="evidence" value="ECO:0007669"/>
    <property type="project" value="UniProtKB-KW"/>
</dbReference>
<accession>A0A6C7HXG7</accession>
<comment type="similarity">
    <text evidence="1">Belongs to the N(4)/N(6)-methyltransferase family.</text>
</comment>
<dbReference type="Pfam" id="PF02384">
    <property type="entry name" value="N6_Mtase"/>
    <property type="match status" value="1"/>
</dbReference>
<dbReference type="KEGG" id="set:SEN4290"/>
<dbReference type="InterPro" id="IPR029063">
    <property type="entry name" value="SAM-dependent_MTases_sf"/>
</dbReference>
<keyword evidence="3 9" id="KW-0489">Methyltransferase</keyword>
<gene>
    <name evidence="9" type="ordered locus">SEN4290</name>
</gene>
<dbReference type="EC" id="2.1.1.72" evidence="2"/>
<keyword evidence="6" id="KW-0680">Restriction system</keyword>
<dbReference type="Gene3D" id="3.40.50.150">
    <property type="entry name" value="Vaccinia Virus protein VP39"/>
    <property type="match status" value="1"/>
</dbReference>
<proteinExistence type="inferred from homology"/>
<dbReference type="GO" id="GO:0008170">
    <property type="term" value="F:N-methyltransferase activity"/>
    <property type="evidence" value="ECO:0007669"/>
    <property type="project" value="InterPro"/>
</dbReference>
<evidence type="ECO:0000313" key="9">
    <source>
        <dbReference type="EMBL" id="CAR35842.1"/>
    </source>
</evidence>
<evidence type="ECO:0000256" key="3">
    <source>
        <dbReference type="ARBA" id="ARBA00022603"/>
    </source>
</evidence>
<evidence type="ECO:0000259" key="8">
    <source>
        <dbReference type="Pfam" id="PF02384"/>
    </source>
</evidence>
<dbReference type="GO" id="GO:0009007">
    <property type="term" value="F:site-specific DNA-methyltransferase (adenine-specific) activity"/>
    <property type="evidence" value="ECO:0007669"/>
    <property type="project" value="UniProtKB-EC"/>
</dbReference>
<dbReference type="GO" id="GO:0032259">
    <property type="term" value="P:methylation"/>
    <property type="evidence" value="ECO:0007669"/>
    <property type="project" value="UniProtKB-KW"/>
</dbReference>
<dbReference type="PRINTS" id="PR00507">
    <property type="entry name" value="N12N6MTFRASE"/>
</dbReference>
<evidence type="ECO:0000256" key="4">
    <source>
        <dbReference type="ARBA" id="ARBA00022679"/>
    </source>
</evidence>
<protein>
    <recommendedName>
        <fullName evidence="2">site-specific DNA-methyltransferase (adenine-specific)</fullName>
        <ecNumber evidence="2">2.1.1.72</ecNumber>
    </recommendedName>
</protein>
<dbReference type="AlphaFoldDB" id="A0A6C7HXG7"/>
<dbReference type="SUPFAM" id="SSF53335">
    <property type="entry name" value="S-adenosyl-L-methionine-dependent methyltransferases"/>
    <property type="match status" value="1"/>
</dbReference>
<keyword evidence="4" id="KW-0808">Transferase</keyword>
<sequence length="421" mass="48763">MANIMREHYFLTMLQSLSCDSIDKYTQTMICLETTVLCHLLNNASRQLIHTDFTSIFSIYEKKIINDNSYIKLNQKEFKLIFSNITLYDFSQSRDIKNYISRITEICNEYINTLSIHSILDLFTSLIEENRPPTQKHYTPHEIVTFMGNIIQAQKGESFFDPACGSGEFISEIIKNQVAISGSEYDVDRLKISKMKMLVNDLSPSNISPSYFTEGHNLKKNFDIILSNPPFSLKIPFDMEMHFCMYGKPPTSNADFAFLQYCIFMLKDNGRAAIILPDGILFREGKEYEIRKKIIKNNHISAIIYLPKGMFKTTAIATNIIVFKKKQKTNDILMINVRKKNNLNVNLLLELITKRSTTEISRLTSLNEISAHDYNLSASLYFRPQVKKTDLKQLIMKQKELEEKLHSLQYAFQHKLTSLNL</sequence>
<evidence type="ECO:0000256" key="1">
    <source>
        <dbReference type="ARBA" id="ARBA00006594"/>
    </source>
</evidence>
<dbReference type="InterPro" id="IPR051537">
    <property type="entry name" value="DNA_Adenine_Mtase"/>
</dbReference>
<keyword evidence="5" id="KW-0949">S-adenosyl-L-methionine</keyword>
<reference evidence="9 10" key="1">
    <citation type="journal article" date="2008" name="Genome Res.">
        <title>Comparative genome analysis of Salmonella enteritidis PT4 and Salmonella gallinarum 287/91 provides insights into evolutionary and host adaptation pathways.</title>
        <authorList>
            <person name="Thomson N.R."/>
            <person name="Clayton D.J."/>
            <person name="Windhorst D."/>
            <person name="Vernikos G."/>
            <person name="Davidson S."/>
            <person name="Churcher C."/>
            <person name="Quail M.A."/>
            <person name="Stevens M."/>
            <person name="Jones M.A."/>
            <person name="Watson M."/>
            <person name="Barron A."/>
            <person name="Layton A."/>
            <person name="Pickard D."/>
            <person name="Kingsley R.A."/>
            <person name="Bignell A."/>
            <person name="Clark L."/>
            <person name="Harris B."/>
            <person name="Ormond D."/>
            <person name="Abdellah Z."/>
            <person name="Brooks K."/>
            <person name="Cherevach I."/>
            <person name="Chillingworth T."/>
            <person name="Woodward J."/>
            <person name="Norberczak H."/>
            <person name="Lord A."/>
            <person name="Arrowsmith C."/>
            <person name="Jagels K."/>
            <person name="Moule S."/>
            <person name="Mungall K."/>
            <person name="Sanders M."/>
            <person name="Whitehead S."/>
            <person name="Chabalgoity J.A."/>
            <person name="Maskell D."/>
            <person name="Humphrey T."/>
            <person name="Roberts M."/>
            <person name="Barrow P.A."/>
            <person name="Dougan G."/>
            <person name="Parkhill J."/>
        </authorList>
    </citation>
    <scope>NUCLEOTIDE SEQUENCE [LARGE SCALE GENOMIC DNA]</scope>
    <source>
        <strain evidence="9 10">P125109</strain>
    </source>
</reference>
<feature type="domain" description="DNA methylase adenine-specific" evidence="8">
    <location>
        <begin position="136"/>
        <end position="386"/>
    </location>
</feature>
<comment type="catalytic activity">
    <reaction evidence="7">
        <text>a 2'-deoxyadenosine in DNA + S-adenosyl-L-methionine = an N(6)-methyl-2'-deoxyadenosine in DNA + S-adenosyl-L-homocysteine + H(+)</text>
        <dbReference type="Rhea" id="RHEA:15197"/>
        <dbReference type="Rhea" id="RHEA-COMP:12418"/>
        <dbReference type="Rhea" id="RHEA-COMP:12419"/>
        <dbReference type="ChEBI" id="CHEBI:15378"/>
        <dbReference type="ChEBI" id="CHEBI:57856"/>
        <dbReference type="ChEBI" id="CHEBI:59789"/>
        <dbReference type="ChEBI" id="CHEBI:90615"/>
        <dbReference type="ChEBI" id="CHEBI:90616"/>
        <dbReference type="EC" id="2.1.1.72"/>
    </reaction>
</comment>
<dbReference type="InterPro" id="IPR002052">
    <property type="entry name" value="DNA_methylase_N6_adenine_CS"/>
</dbReference>
<evidence type="ECO:0000256" key="6">
    <source>
        <dbReference type="ARBA" id="ARBA00022747"/>
    </source>
</evidence>
<dbReference type="PANTHER" id="PTHR42933:SF3">
    <property type="entry name" value="TYPE I RESTRICTION ENZYME MJAVIII METHYLASE SUBUNIT"/>
    <property type="match status" value="1"/>
</dbReference>
<dbReference type="InterPro" id="IPR003356">
    <property type="entry name" value="DNA_methylase_A-5"/>
</dbReference>
<dbReference type="Proteomes" id="UP000000613">
    <property type="component" value="Chromosome"/>
</dbReference>
<evidence type="ECO:0000313" key="10">
    <source>
        <dbReference type="Proteomes" id="UP000000613"/>
    </source>
</evidence>
<organism evidence="9 10">
    <name type="scientific">Salmonella enteritidis PT4 (strain P125109)</name>
    <dbReference type="NCBI Taxonomy" id="550537"/>
    <lineage>
        <taxon>Bacteria</taxon>
        <taxon>Pseudomonadati</taxon>
        <taxon>Pseudomonadota</taxon>
        <taxon>Gammaproteobacteria</taxon>
        <taxon>Enterobacterales</taxon>
        <taxon>Enterobacteriaceae</taxon>
        <taxon>Salmonella</taxon>
    </lineage>
</organism>
<dbReference type="GO" id="GO:0003677">
    <property type="term" value="F:DNA binding"/>
    <property type="evidence" value="ECO:0007669"/>
    <property type="project" value="InterPro"/>
</dbReference>